<name>A0A1Q5Q4K5_9ACTO</name>
<feature type="region of interest" description="Disordered" evidence="1">
    <location>
        <begin position="170"/>
        <end position="214"/>
    </location>
</feature>
<feature type="compositionally biased region" description="Pro residues" evidence="1">
    <location>
        <begin position="198"/>
        <end position="209"/>
    </location>
</feature>
<reference evidence="4" key="1">
    <citation type="submission" date="2016-12" db="EMBL/GenBank/DDBJ databases">
        <authorList>
            <person name="Meng X."/>
        </authorList>
    </citation>
    <scope>NUCLEOTIDE SEQUENCE [LARGE SCALE GENOMIC DNA]</scope>
    <source>
        <strain evidence="4">DSM 19116</strain>
    </source>
</reference>
<comment type="caution">
    <text evidence="3">The sequence shown here is derived from an EMBL/GenBank/DDBJ whole genome shotgun (WGS) entry which is preliminary data.</text>
</comment>
<feature type="domain" description="Restriction endonuclease type II-like" evidence="2">
    <location>
        <begin position="1209"/>
        <end position="1302"/>
    </location>
</feature>
<feature type="region of interest" description="Disordered" evidence="1">
    <location>
        <begin position="1"/>
        <end position="54"/>
    </location>
</feature>
<evidence type="ECO:0000313" key="4">
    <source>
        <dbReference type="Proteomes" id="UP000185628"/>
    </source>
</evidence>
<evidence type="ECO:0000259" key="2">
    <source>
        <dbReference type="Pfam" id="PF18741"/>
    </source>
</evidence>
<protein>
    <recommendedName>
        <fullName evidence="2">Restriction endonuclease type II-like domain-containing protein</fullName>
    </recommendedName>
</protein>
<dbReference type="Proteomes" id="UP000185628">
    <property type="component" value="Unassembled WGS sequence"/>
</dbReference>
<gene>
    <name evidence="3" type="ORF">BSZ39_02410</name>
</gene>
<dbReference type="Pfam" id="PF18741">
    <property type="entry name" value="MTES_1575"/>
    <property type="match status" value="1"/>
</dbReference>
<dbReference type="OrthoDB" id="9757917at2"/>
<feature type="region of interest" description="Disordered" evidence="1">
    <location>
        <begin position="1310"/>
        <end position="1371"/>
    </location>
</feature>
<accession>A0A1Q5Q4K5</accession>
<dbReference type="InterPro" id="IPR049468">
    <property type="entry name" value="Restrct_endonuc-II-like_dom"/>
</dbReference>
<keyword evidence="4" id="KW-1185">Reference proteome</keyword>
<sequence length="1428" mass="156328">MTPPRIFGRRRASASERDRAPEPSAPRAAKAPARATRAHKRDAQSSPASRVTSPAIARETEFLVRRALSTWQSRTDDLAGLSVLTDIDELGATILDLTNAHPSGIAQLYAARPTRLTNLLREGSAYSRGRRSAKAVVERADELEAQHGQAPIYLAIGVASWSEVVDMPVSPAAAPQPKDDSRFAPAGTLRADEAGLPRPVPARPTPSPSGAPTEKRLREFTAPILLRPVRIEVDPHPDGDITLCLEPGIELNPALENSLRSAGAEIKLGDLARLVVTEHGFTPRAALAMVVELAQRYLAGFHYDERILVAPFVNPGQLLSSDLHALSSDLVRRPLVAALAGDPAARTRLASPLSKPILTDRDPDAERGVGDLSPTQQVIVETSASGRSFMVGTVPGSNESEVIAAILADAAASGRSVALVSGNARCARADIAAMNRLGLSDLVLDLTGPRWRADALERLRSGFVEYNDDLDDAAIIANRQRLVTTRETLGNYVDALHLEREPWGVSAHHALQELARLTAGRPGARTRVRLSGATLEALTEERREALIADLEEAADLGTFTLRRHETAWYGANLTEASQADHALKVAERLAIRLLPELMDRAESITTDTGLMKMETVADLREQLDMLQGVRSALDVFLPQIFETSAAQMVIATASRQWRDEHDVAMKGSTRRRLRKQAADLVRPGRQVDDLHAELVHVQKQAIIWRRHCPAGGWPRLPQGMAATEQLVDEVAAELAILEPILGSDLQNTKLDELLNRMHALSTDVDGLGTLPERTRVIGRIRDAGAEPLLEDFMERRIDKEMVRPEAELCWWASILETILRSDRLLAGYNGAELTQLADDFREFDRAQVESLPGPVRRAIGRRLLREVGKDKELARDLYRELSSSHPDNLRSLVGRYRDLIQALRPIWVFTPVQISQILEPDAMLDIVVIDGIQHTPTAHLVGVLARARQVVVIGDPRRRSESAIADLATILPHRDLPTNRSDREEHVAAFLASHGYDGLVDSIPAPPSRSTMRIDYVEGFGMPAPGADAIESVQAEVDRVVDLVIEHALTKPDESLAVIALNERHAERVSAAITRIVADSPAIQDFFDTDVLEPFVVTDISGAQGLQRDSVILSVGYGKTPHGRVLHRLGQISGPDGLSLLIDALDAVRHELVVVSCFAARDLDRDRLRSAGGELLYDLLAHIDSENVTSPSVAGELEDTAPDRLLVDLADRLWRLGLTVVPRYGVPGGVRIPLAIGHPHLPGELLLAVVTDDEAYVREPSVRVRERHRIERLRERGWTVYQAFSTSVFMDPQAEAERIVERVVDVLRSRGDEDPDAPVAPADEVEPGEEQSADEVETEDEAAEETGADAPAEPVEPKERGPHPGIVPGLPLSAYSDDQLDDMVAWIDSDGLPRSDEEFLAELREEMEIERRGAQIDAVLLAAIRRRS</sequence>
<evidence type="ECO:0000256" key="1">
    <source>
        <dbReference type="SAM" id="MobiDB-lite"/>
    </source>
</evidence>
<feature type="compositionally biased region" description="Low complexity" evidence="1">
    <location>
        <begin position="25"/>
        <end position="35"/>
    </location>
</feature>
<dbReference type="RefSeq" id="WP_073715802.1">
    <property type="nucleotide sequence ID" value="NZ_MQVR01000008.1"/>
</dbReference>
<evidence type="ECO:0000313" key="3">
    <source>
        <dbReference type="EMBL" id="OKL54755.1"/>
    </source>
</evidence>
<proteinExistence type="predicted"/>
<dbReference type="EMBL" id="MQVR01000008">
    <property type="protein sequence ID" value="OKL54755.1"/>
    <property type="molecule type" value="Genomic_DNA"/>
</dbReference>
<feature type="compositionally biased region" description="Acidic residues" evidence="1">
    <location>
        <begin position="1323"/>
        <end position="1347"/>
    </location>
</feature>
<organism evidence="3 4">
    <name type="scientific">Bowdeniella nasicola</name>
    <dbReference type="NCBI Taxonomy" id="208480"/>
    <lineage>
        <taxon>Bacteria</taxon>
        <taxon>Bacillati</taxon>
        <taxon>Actinomycetota</taxon>
        <taxon>Actinomycetes</taxon>
        <taxon>Actinomycetales</taxon>
        <taxon>Actinomycetaceae</taxon>
        <taxon>Bowdeniella</taxon>
    </lineage>
</organism>
<dbReference type="STRING" id="208480.SAMN02910418_01110"/>